<dbReference type="InterPro" id="IPR002645">
    <property type="entry name" value="STAS_dom"/>
</dbReference>
<sequence>MNPGRGRGHQTVDESTVTFPLPGPAITPAQVPVLCRRLETLYASGPPPRVVCDATAVTAPDLTAVNTLARLTLLSRHRGATFTIHGAGPALRALLTLTGLSGLLPEG</sequence>
<evidence type="ECO:0000259" key="2">
    <source>
        <dbReference type="PROSITE" id="PS50801"/>
    </source>
</evidence>
<dbReference type="SUPFAM" id="SSF52091">
    <property type="entry name" value="SpoIIaa-like"/>
    <property type="match status" value="1"/>
</dbReference>
<comment type="caution">
    <text evidence="3">The sequence shown here is derived from an EMBL/GenBank/DDBJ whole genome shotgun (WGS) entry which is preliminary data.</text>
</comment>
<name>A0ABS6Z3L5_9ACTN</name>
<dbReference type="Proteomes" id="UP000812013">
    <property type="component" value="Unassembled WGS sequence"/>
</dbReference>
<reference evidence="3 4" key="1">
    <citation type="submission" date="2019-12" db="EMBL/GenBank/DDBJ databases">
        <title>Genome sequence of Streptomyces bambusae.</title>
        <authorList>
            <person name="Bansal K."/>
            <person name="Choksket S."/>
            <person name="Korpole S."/>
            <person name="Patil P.B."/>
        </authorList>
    </citation>
    <scope>NUCLEOTIDE SEQUENCE [LARGE SCALE GENOMIC DNA]</scope>
    <source>
        <strain evidence="3 4">SK60</strain>
    </source>
</reference>
<dbReference type="Gene3D" id="3.30.750.24">
    <property type="entry name" value="STAS domain"/>
    <property type="match status" value="1"/>
</dbReference>
<gene>
    <name evidence="3" type="ORF">GPJ59_10690</name>
</gene>
<feature type="domain" description="STAS" evidence="2">
    <location>
        <begin position="50"/>
        <end position="107"/>
    </location>
</feature>
<dbReference type="InterPro" id="IPR058548">
    <property type="entry name" value="MlaB-like_STAS"/>
</dbReference>
<dbReference type="PROSITE" id="PS50801">
    <property type="entry name" value="STAS"/>
    <property type="match status" value="1"/>
</dbReference>
<evidence type="ECO:0000313" key="3">
    <source>
        <dbReference type="EMBL" id="MBW5482337.1"/>
    </source>
</evidence>
<dbReference type="Pfam" id="PF13466">
    <property type="entry name" value="STAS_2"/>
    <property type="match status" value="1"/>
</dbReference>
<evidence type="ECO:0000313" key="4">
    <source>
        <dbReference type="Proteomes" id="UP000812013"/>
    </source>
</evidence>
<dbReference type="EMBL" id="WTFF01000054">
    <property type="protein sequence ID" value="MBW5482337.1"/>
    <property type="molecule type" value="Genomic_DNA"/>
</dbReference>
<evidence type="ECO:0000256" key="1">
    <source>
        <dbReference type="SAM" id="MobiDB-lite"/>
    </source>
</evidence>
<proteinExistence type="predicted"/>
<keyword evidence="4" id="KW-1185">Reference proteome</keyword>
<protein>
    <submittedName>
        <fullName evidence="3">STAS domain-containing protein</fullName>
    </submittedName>
</protein>
<feature type="region of interest" description="Disordered" evidence="1">
    <location>
        <begin position="1"/>
        <end position="20"/>
    </location>
</feature>
<organism evidence="3 4">
    <name type="scientific">Streptomyces bambusae</name>
    <dbReference type="NCBI Taxonomy" id="1550616"/>
    <lineage>
        <taxon>Bacteria</taxon>
        <taxon>Bacillati</taxon>
        <taxon>Actinomycetota</taxon>
        <taxon>Actinomycetes</taxon>
        <taxon>Kitasatosporales</taxon>
        <taxon>Streptomycetaceae</taxon>
        <taxon>Streptomyces</taxon>
    </lineage>
</organism>
<accession>A0ABS6Z3L5</accession>
<dbReference type="InterPro" id="IPR036513">
    <property type="entry name" value="STAS_dom_sf"/>
</dbReference>